<dbReference type="Gene3D" id="3.40.50.300">
    <property type="entry name" value="P-loop containing nucleotide triphosphate hydrolases"/>
    <property type="match status" value="1"/>
</dbReference>
<dbReference type="SMART" id="SM00862">
    <property type="entry name" value="Trans_reg_C"/>
    <property type="match status" value="1"/>
</dbReference>
<keyword evidence="2" id="KW-0805">Transcription regulation</keyword>
<evidence type="ECO:0000256" key="1">
    <source>
        <dbReference type="ARBA" id="ARBA00005820"/>
    </source>
</evidence>
<dbReference type="PANTHER" id="PTHR35807">
    <property type="entry name" value="TRANSCRIPTIONAL REGULATOR REDD-RELATED"/>
    <property type="match status" value="1"/>
</dbReference>
<feature type="domain" description="OmpR/PhoB-type" evidence="7">
    <location>
        <begin position="1"/>
        <end position="103"/>
    </location>
</feature>
<dbReference type="SUPFAM" id="SSF46894">
    <property type="entry name" value="C-terminal effector domain of the bipartite response regulators"/>
    <property type="match status" value="1"/>
</dbReference>
<dbReference type="GO" id="GO:0003677">
    <property type="term" value="F:DNA binding"/>
    <property type="evidence" value="ECO:0007669"/>
    <property type="project" value="UniProtKB-UniRule"/>
</dbReference>
<gene>
    <name evidence="8" type="ORF">HNR19_002753</name>
</gene>
<dbReference type="EMBL" id="JACCFP010000001">
    <property type="protein sequence ID" value="NYJ02055.1"/>
    <property type="molecule type" value="Genomic_DNA"/>
</dbReference>
<dbReference type="SUPFAM" id="SSF52540">
    <property type="entry name" value="P-loop containing nucleoside triphosphate hydrolases"/>
    <property type="match status" value="1"/>
</dbReference>
<evidence type="ECO:0000313" key="8">
    <source>
        <dbReference type="EMBL" id="NYJ02055.1"/>
    </source>
</evidence>
<dbReference type="AlphaFoldDB" id="A0A853C312"/>
<dbReference type="CDD" id="cd00383">
    <property type="entry name" value="trans_reg_C"/>
    <property type="match status" value="1"/>
</dbReference>
<evidence type="ECO:0000256" key="6">
    <source>
        <dbReference type="SAM" id="MobiDB-lite"/>
    </source>
</evidence>
<dbReference type="RefSeq" id="WP_179668470.1">
    <property type="nucleotide sequence ID" value="NZ_JACCFP010000001.1"/>
</dbReference>
<evidence type="ECO:0000256" key="2">
    <source>
        <dbReference type="ARBA" id="ARBA00023015"/>
    </source>
</evidence>
<dbReference type="InterPro" id="IPR011990">
    <property type="entry name" value="TPR-like_helical_dom_sf"/>
</dbReference>
<comment type="similarity">
    <text evidence="1">Belongs to the AfsR/DnrI/RedD regulatory family.</text>
</comment>
<dbReference type="PROSITE" id="PS51755">
    <property type="entry name" value="OMPR_PHOB"/>
    <property type="match status" value="1"/>
</dbReference>
<dbReference type="Pfam" id="PF03704">
    <property type="entry name" value="BTAD"/>
    <property type="match status" value="1"/>
</dbReference>
<dbReference type="InterPro" id="IPR001867">
    <property type="entry name" value="OmpR/PhoB-type_DNA-bd"/>
</dbReference>
<proteinExistence type="inferred from homology"/>
<dbReference type="GO" id="GO:0006355">
    <property type="term" value="P:regulation of DNA-templated transcription"/>
    <property type="evidence" value="ECO:0007669"/>
    <property type="project" value="InterPro"/>
</dbReference>
<feature type="DNA-binding region" description="OmpR/PhoB-type" evidence="5">
    <location>
        <begin position="1"/>
        <end position="103"/>
    </location>
</feature>
<dbReference type="Pfam" id="PF00486">
    <property type="entry name" value="Trans_reg_C"/>
    <property type="match status" value="1"/>
</dbReference>
<dbReference type="InterPro" id="IPR041664">
    <property type="entry name" value="AAA_16"/>
</dbReference>
<dbReference type="InterPro" id="IPR016032">
    <property type="entry name" value="Sig_transdc_resp-reg_C-effctor"/>
</dbReference>
<dbReference type="InterPro" id="IPR005158">
    <property type="entry name" value="BTAD"/>
</dbReference>
<name>A0A853C312_9ACTN</name>
<feature type="region of interest" description="Disordered" evidence="6">
    <location>
        <begin position="275"/>
        <end position="309"/>
    </location>
</feature>
<keyword evidence="9" id="KW-1185">Reference proteome</keyword>
<evidence type="ECO:0000256" key="5">
    <source>
        <dbReference type="PROSITE-ProRule" id="PRU01091"/>
    </source>
</evidence>
<reference evidence="8 9" key="1">
    <citation type="submission" date="2020-07" db="EMBL/GenBank/DDBJ databases">
        <title>Sequencing the genomes of 1000 actinobacteria strains.</title>
        <authorList>
            <person name="Klenk H.-P."/>
        </authorList>
    </citation>
    <scope>NUCLEOTIDE SEQUENCE [LARGE SCALE GENOMIC DNA]</scope>
    <source>
        <strain evidence="8 9">DSM 103833</strain>
    </source>
</reference>
<evidence type="ECO:0000256" key="4">
    <source>
        <dbReference type="ARBA" id="ARBA00023163"/>
    </source>
</evidence>
<dbReference type="Gene3D" id="1.10.10.10">
    <property type="entry name" value="Winged helix-like DNA-binding domain superfamily/Winged helix DNA-binding domain"/>
    <property type="match status" value="1"/>
</dbReference>
<evidence type="ECO:0000313" key="9">
    <source>
        <dbReference type="Proteomes" id="UP000530424"/>
    </source>
</evidence>
<organism evidence="8 9">
    <name type="scientific">Nocardioides thalensis</name>
    <dbReference type="NCBI Taxonomy" id="1914755"/>
    <lineage>
        <taxon>Bacteria</taxon>
        <taxon>Bacillati</taxon>
        <taxon>Actinomycetota</taxon>
        <taxon>Actinomycetes</taxon>
        <taxon>Propionibacteriales</taxon>
        <taxon>Nocardioidaceae</taxon>
        <taxon>Nocardioides</taxon>
    </lineage>
</organism>
<dbReference type="InterPro" id="IPR036388">
    <property type="entry name" value="WH-like_DNA-bd_sf"/>
</dbReference>
<evidence type="ECO:0000256" key="3">
    <source>
        <dbReference type="ARBA" id="ARBA00023125"/>
    </source>
</evidence>
<accession>A0A853C312</accession>
<dbReference type="Gene3D" id="1.25.40.10">
    <property type="entry name" value="Tetratricopeptide repeat domain"/>
    <property type="match status" value="1"/>
</dbReference>
<protein>
    <submittedName>
        <fullName evidence="8">DNA-binding SARP family transcriptional activator</fullName>
    </submittedName>
</protein>
<keyword evidence="3 5" id="KW-0238">DNA-binding</keyword>
<sequence>MPPPAHLEVSVLGALEVRRDTTALDLGAPKQRALLASLVLARGRPVSVDGIIDHLWGDDAPPGVTGTLQAYVSQLRRVVEPDRAPRTPATILVTAAPGYALKVPDDQVDAHRFEQAVSRAHKALQALPVWGPHELPRDEIDRQRATIDAALESWRGTPYADLGDVDAAANERTRLEGLRLVAFEDRAAAGLALGDHATVAADLEALTSAHPLRERLWALRAVALARAGRQADALDVLGQVRRVLDEELGIDPSAELRDLQAAVLRQDERLVWAAPASGPVRTAPPAPVAEPASSEPPRPRRPDAEAPVAPWPMIGRDAELAALTGALDDVADGRTSFAALTGEPGIGKSRLAAELLVQARRRGFRVLVGRCSQDEGAPSLWPWKAVLDALGTDLMTLVDAAGGPGGPGGSGGADEDGRFRLWEAVTSVVRDAARQGPTVLLLEDLHWADHASLRVLRLLVEAAHEPVLVAGTWRLHPPPTGTLADVAEALARRHAVRVDLHGLPERDVRTVFAAVSGREPEGDTRALVARTDGNPFFVVELARLSAERGGGVDLAHGVLPAAVGDVLDRRIGRLPDDTIAALRTAAVIGRRFDLATLARAARLDEDDALDVVDPAVAAGLVREDGVDHYLFTHALVRDRLRAAVGASRVARVHARVADALTAVGRETEAAHHWLEAGPAHAALAWRAARDAAGVAARLYDHGQAADLLSGALASMDHDPEATLEDRYAVLMELAEADKWAVRIQHLVSVVEEAIRIGKELRDPERVARAALAPSTGVLWRTAPAFEENGLVIAAMRGSLERLPPGDGELRCRTLLGLALELSGDGEIPDPDASPATDLARSDDAVALAEEGRAMALRLGDPALVITANQLSFISMWSPTSAPDRLSWSSYALELAEATGDQRSAVVSGVLRAMVLGDLGRVEEMTAQVARTRVLVERLRIAYGDLMLTGLEAVWAAAAGRFDDLDRALERIADLGVRMDHESTDEAFAATQLVSSYWRDRPAEALPVIDQLLKHDWPFQTSDAVYRWRSGDQDGARRVLDDLGWPPEEENQLSLLAWSHAAEAALYLGDTALAARAEGYLAGFAGRPCTVGGAIVMAPVDAYLALAARAQERADDAAAHADAAAAQADAWGLGAVSSWLAGMRTAYDF</sequence>
<dbReference type="PANTHER" id="PTHR35807:SF1">
    <property type="entry name" value="TRANSCRIPTIONAL REGULATOR REDD"/>
    <property type="match status" value="1"/>
</dbReference>
<dbReference type="CDD" id="cd15831">
    <property type="entry name" value="BTAD"/>
    <property type="match status" value="1"/>
</dbReference>
<dbReference type="InterPro" id="IPR051677">
    <property type="entry name" value="AfsR-DnrI-RedD_regulator"/>
</dbReference>
<dbReference type="InterPro" id="IPR027417">
    <property type="entry name" value="P-loop_NTPase"/>
</dbReference>
<dbReference type="SUPFAM" id="SSF48452">
    <property type="entry name" value="TPR-like"/>
    <property type="match status" value="1"/>
</dbReference>
<evidence type="ECO:0000259" key="7">
    <source>
        <dbReference type="PROSITE" id="PS51755"/>
    </source>
</evidence>
<keyword evidence="4" id="KW-0804">Transcription</keyword>
<dbReference type="Proteomes" id="UP000530424">
    <property type="component" value="Unassembled WGS sequence"/>
</dbReference>
<dbReference type="SMART" id="SM01043">
    <property type="entry name" value="BTAD"/>
    <property type="match status" value="1"/>
</dbReference>
<comment type="caution">
    <text evidence="8">The sequence shown here is derived from an EMBL/GenBank/DDBJ whole genome shotgun (WGS) entry which is preliminary data.</text>
</comment>
<dbReference type="Pfam" id="PF13191">
    <property type="entry name" value="AAA_16"/>
    <property type="match status" value="1"/>
</dbReference>
<dbReference type="GO" id="GO:0000160">
    <property type="term" value="P:phosphorelay signal transduction system"/>
    <property type="evidence" value="ECO:0007669"/>
    <property type="project" value="InterPro"/>
</dbReference>